<proteinExistence type="predicted"/>
<reference evidence="1" key="1">
    <citation type="submission" date="2021-09" db="EMBL/GenBank/DDBJ databases">
        <authorList>
            <person name="Martin H S."/>
        </authorList>
    </citation>
    <scope>NUCLEOTIDE SEQUENCE</scope>
</reference>
<protein>
    <submittedName>
        <fullName evidence="1">(African queen) hypothetical protein</fullName>
    </submittedName>
</protein>
<gene>
    <name evidence="1" type="ORF">DCHRY22_LOCUS388</name>
</gene>
<comment type="caution">
    <text evidence="1">The sequence shown here is derived from an EMBL/GenBank/DDBJ whole genome shotgun (WGS) entry which is preliminary data.</text>
</comment>
<sequence length="124" mass="13381">MSYVNNENFHNVSDIGCERSIKISGATSGGQAKSGFLSACTPSAAPSSSILRLMSQTPAFPAASNRILRGWHPFFAQLVPDPGFVSSDYDAFPTLHRIPNYTHIFQVSPVIKVSQSTLSFALDC</sequence>
<organism evidence="1 2">
    <name type="scientific">Danaus chrysippus</name>
    <name type="common">African queen</name>
    <dbReference type="NCBI Taxonomy" id="151541"/>
    <lineage>
        <taxon>Eukaryota</taxon>
        <taxon>Metazoa</taxon>
        <taxon>Ecdysozoa</taxon>
        <taxon>Arthropoda</taxon>
        <taxon>Hexapoda</taxon>
        <taxon>Insecta</taxon>
        <taxon>Pterygota</taxon>
        <taxon>Neoptera</taxon>
        <taxon>Endopterygota</taxon>
        <taxon>Lepidoptera</taxon>
        <taxon>Glossata</taxon>
        <taxon>Ditrysia</taxon>
        <taxon>Papilionoidea</taxon>
        <taxon>Nymphalidae</taxon>
        <taxon>Danainae</taxon>
        <taxon>Danaini</taxon>
        <taxon>Danaina</taxon>
        <taxon>Danaus</taxon>
        <taxon>Anosia</taxon>
    </lineage>
</organism>
<accession>A0A8J2MVV1</accession>
<dbReference type="EMBL" id="CAKASE010000043">
    <property type="protein sequence ID" value="CAG9558188.1"/>
    <property type="molecule type" value="Genomic_DNA"/>
</dbReference>
<evidence type="ECO:0000313" key="2">
    <source>
        <dbReference type="Proteomes" id="UP000789524"/>
    </source>
</evidence>
<dbReference type="AlphaFoldDB" id="A0A8J2MVV1"/>
<keyword evidence="2" id="KW-1185">Reference proteome</keyword>
<dbReference type="Proteomes" id="UP000789524">
    <property type="component" value="Unassembled WGS sequence"/>
</dbReference>
<evidence type="ECO:0000313" key="1">
    <source>
        <dbReference type="EMBL" id="CAG9558188.1"/>
    </source>
</evidence>
<name>A0A8J2MVV1_9NEOP</name>